<feature type="transmembrane region" description="Helical" evidence="1">
    <location>
        <begin position="130"/>
        <end position="150"/>
    </location>
</feature>
<dbReference type="Gene3D" id="1.10.1760.20">
    <property type="match status" value="1"/>
</dbReference>
<name>A0A1E5KU53_9ENTE</name>
<gene>
    <name evidence="2" type="ORF">BCR26_16655</name>
</gene>
<proteinExistence type="predicted"/>
<feature type="transmembrane region" description="Helical" evidence="1">
    <location>
        <begin position="6"/>
        <end position="24"/>
    </location>
</feature>
<dbReference type="Pfam" id="PF12822">
    <property type="entry name" value="ECF_trnsprt"/>
    <property type="match status" value="1"/>
</dbReference>
<protein>
    <submittedName>
        <fullName evidence="2">ECF transporter S component</fullName>
    </submittedName>
</protein>
<accession>A0A1E5KU53</accession>
<comment type="caution">
    <text evidence="2">The sequence shown here is derived from an EMBL/GenBank/DDBJ whole genome shotgun (WGS) entry which is preliminary data.</text>
</comment>
<evidence type="ECO:0000313" key="2">
    <source>
        <dbReference type="EMBL" id="OEH81393.1"/>
    </source>
</evidence>
<keyword evidence="1" id="KW-0472">Membrane</keyword>
<dbReference type="PROSITE" id="PS51257">
    <property type="entry name" value="PROKAR_LIPOPROTEIN"/>
    <property type="match status" value="1"/>
</dbReference>
<feature type="transmembrane region" description="Helical" evidence="1">
    <location>
        <begin position="36"/>
        <end position="56"/>
    </location>
</feature>
<evidence type="ECO:0000256" key="1">
    <source>
        <dbReference type="SAM" id="Phobius"/>
    </source>
</evidence>
<dbReference type="Proteomes" id="UP000095256">
    <property type="component" value="Unassembled WGS sequence"/>
</dbReference>
<keyword evidence="3" id="KW-1185">Reference proteome</keyword>
<dbReference type="AlphaFoldDB" id="A0A1E5KU53"/>
<keyword evidence="1" id="KW-1133">Transmembrane helix</keyword>
<organism evidence="2 3">
    <name type="scientific">Enterococcus rivorum</name>
    <dbReference type="NCBI Taxonomy" id="762845"/>
    <lineage>
        <taxon>Bacteria</taxon>
        <taxon>Bacillati</taxon>
        <taxon>Bacillota</taxon>
        <taxon>Bacilli</taxon>
        <taxon>Lactobacillales</taxon>
        <taxon>Enterococcaceae</taxon>
        <taxon>Enterococcus</taxon>
    </lineage>
</organism>
<sequence length="205" mass="23252">MFRNGQYQIVSMSLVVVACIPIFYKYEKKKLNIKELVLIAVLVTTAVLGRFMFYMIPALTPMTAIIIISGICMGPEIGFLVGALSAIASNMIFGQGPWTPFQMFSWGIIGLVAGLPWVQKKLNQSYLGLIIYGIVAGLFFSFFMDTWTVFSIDRYFSWSRYLALLVTALPYTLSYCFANAFFSCLLFRAIQTKLQRILVKYDIKK</sequence>
<dbReference type="EMBL" id="MIEK01000048">
    <property type="protein sequence ID" value="OEH81393.1"/>
    <property type="molecule type" value="Genomic_DNA"/>
</dbReference>
<dbReference type="InterPro" id="IPR024529">
    <property type="entry name" value="ECF_trnsprt_substrate-spec"/>
</dbReference>
<keyword evidence="1" id="KW-0812">Transmembrane</keyword>
<evidence type="ECO:0000313" key="3">
    <source>
        <dbReference type="Proteomes" id="UP000095256"/>
    </source>
</evidence>
<dbReference type="GO" id="GO:0022857">
    <property type="term" value="F:transmembrane transporter activity"/>
    <property type="evidence" value="ECO:0007669"/>
    <property type="project" value="InterPro"/>
</dbReference>
<reference evidence="2 3" key="1">
    <citation type="submission" date="2016-09" db="EMBL/GenBank/DDBJ databases">
        <authorList>
            <person name="Capua I."/>
            <person name="De Benedictis P."/>
            <person name="Joannis T."/>
            <person name="Lombin L.H."/>
            <person name="Cattoli G."/>
        </authorList>
    </citation>
    <scope>NUCLEOTIDE SEQUENCE [LARGE SCALE GENOMIC DNA]</scope>
    <source>
        <strain evidence="2 3">LMG 25899</strain>
    </source>
</reference>
<dbReference type="STRING" id="762845.BCR26_16655"/>
<feature type="transmembrane region" description="Helical" evidence="1">
    <location>
        <begin position="100"/>
        <end position="118"/>
    </location>
</feature>
<feature type="transmembrane region" description="Helical" evidence="1">
    <location>
        <begin position="62"/>
        <end position="88"/>
    </location>
</feature>
<feature type="transmembrane region" description="Helical" evidence="1">
    <location>
        <begin position="162"/>
        <end position="190"/>
    </location>
</feature>